<evidence type="ECO:0000256" key="12">
    <source>
        <dbReference type="ARBA" id="ARBA00041185"/>
    </source>
</evidence>
<proteinExistence type="inferred from homology"/>
<evidence type="ECO:0000256" key="9">
    <source>
        <dbReference type="ARBA" id="ARBA00032370"/>
    </source>
</evidence>
<evidence type="ECO:0000256" key="7">
    <source>
        <dbReference type="ARBA" id="ARBA00022989"/>
    </source>
</evidence>
<evidence type="ECO:0000256" key="5">
    <source>
        <dbReference type="ARBA" id="ARBA00022960"/>
    </source>
</evidence>
<dbReference type="PANTHER" id="PTHR30474:SF2">
    <property type="entry name" value="PEPTIDOGLYCAN GLYCOSYLTRANSFERASE FTSW-RELATED"/>
    <property type="match status" value="1"/>
</dbReference>
<comment type="similarity">
    <text evidence="11">Belongs to the SEDS family. FtsW subfamily.</text>
</comment>
<feature type="transmembrane region" description="Helical" evidence="17">
    <location>
        <begin position="180"/>
        <end position="198"/>
    </location>
</feature>
<feature type="transmembrane region" description="Helical" evidence="17">
    <location>
        <begin position="61"/>
        <end position="80"/>
    </location>
</feature>
<keyword evidence="8 17" id="KW-0472">Membrane</keyword>
<dbReference type="GO" id="GO:0009252">
    <property type="term" value="P:peptidoglycan biosynthetic process"/>
    <property type="evidence" value="ECO:0007669"/>
    <property type="project" value="UniProtKB-KW"/>
</dbReference>
<dbReference type="GO" id="GO:0032153">
    <property type="term" value="C:cell division site"/>
    <property type="evidence" value="ECO:0007669"/>
    <property type="project" value="TreeGrafter"/>
</dbReference>
<accession>A0AAF0YHU2</accession>
<dbReference type="EC" id="2.4.99.28" evidence="14"/>
<comment type="catalytic activity">
    <reaction evidence="15">
        <text>[GlcNAc-(1-&gt;4)-Mur2Ac(oyl-L-Ala-gamma-D-Glu-L-Lys-D-Ala-D-Ala)](n)-di-trans,octa-cis-undecaprenyl diphosphate + beta-D-GlcNAc-(1-&gt;4)-Mur2Ac(oyl-L-Ala-gamma-D-Glu-L-Lys-D-Ala-D-Ala)-di-trans,octa-cis-undecaprenyl diphosphate = [GlcNAc-(1-&gt;4)-Mur2Ac(oyl-L-Ala-gamma-D-Glu-L-Lys-D-Ala-D-Ala)](n+1)-di-trans,octa-cis-undecaprenyl diphosphate + di-trans,octa-cis-undecaprenyl diphosphate + H(+)</text>
        <dbReference type="Rhea" id="RHEA:23708"/>
        <dbReference type="Rhea" id="RHEA-COMP:9602"/>
        <dbReference type="Rhea" id="RHEA-COMP:9603"/>
        <dbReference type="ChEBI" id="CHEBI:15378"/>
        <dbReference type="ChEBI" id="CHEBI:58405"/>
        <dbReference type="ChEBI" id="CHEBI:60033"/>
        <dbReference type="ChEBI" id="CHEBI:78435"/>
        <dbReference type="EC" id="2.4.99.28"/>
    </reaction>
</comment>
<feature type="transmembrane region" description="Helical" evidence="17">
    <location>
        <begin position="122"/>
        <end position="142"/>
    </location>
</feature>
<evidence type="ECO:0000256" key="4">
    <source>
        <dbReference type="ARBA" id="ARBA00022692"/>
    </source>
</evidence>
<keyword evidence="4 17" id="KW-0812">Transmembrane</keyword>
<dbReference type="GO" id="GO:0015648">
    <property type="term" value="F:lipid-linked peptidoglycan transporter activity"/>
    <property type="evidence" value="ECO:0007669"/>
    <property type="project" value="TreeGrafter"/>
</dbReference>
<dbReference type="KEGG" id="nmy:CJ229_000105"/>
<protein>
    <recommendedName>
        <fullName evidence="12">Probable peptidoglycan glycosyltransferase FtsW</fullName>
        <ecNumber evidence="14">2.4.99.28</ecNumber>
    </recommendedName>
    <alternativeName>
        <fullName evidence="13">Cell division protein FtsW</fullName>
    </alternativeName>
    <alternativeName>
        <fullName evidence="10">Cell wall polymerase</fullName>
    </alternativeName>
    <alternativeName>
        <fullName evidence="9">Peptidoglycan polymerase</fullName>
    </alternativeName>
</protein>
<evidence type="ECO:0000256" key="2">
    <source>
        <dbReference type="ARBA" id="ARBA00022676"/>
    </source>
</evidence>
<feature type="transmembrane region" description="Helical" evidence="17">
    <location>
        <begin position="364"/>
        <end position="386"/>
    </location>
</feature>
<keyword evidence="2" id="KW-0328">Glycosyltransferase</keyword>
<dbReference type="InterPro" id="IPR001182">
    <property type="entry name" value="FtsW/RodA"/>
</dbReference>
<dbReference type="PANTHER" id="PTHR30474">
    <property type="entry name" value="CELL CYCLE PROTEIN"/>
    <property type="match status" value="1"/>
</dbReference>
<feature type="transmembrane region" description="Helical" evidence="17">
    <location>
        <begin position="331"/>
        <end position="352"/>
    </location>
</feature>
<keyword evidence="3" id="KW-0808">Transferase</keyword>
<evidence type="ECO:0000256" key="13">
    <source>
        <dbReference type="ARBA" id="ARBA00041418"/>
    </source>
</evidence>
<feature type="transmembrane region" description="Helical" evidence="17">
    <location>
        <begin position="154"/>
        <end position="174"/>
    </location>
</feature>
<dbReference type="GO" id="GO:0051301">
    <property type="term" value="P:cell division"/>
    <property type="evidence" value="ECO:0007669"/>
    <property type="project" value="InterPro"/>
</dbReference>
<feature type="transmembrane region" description="Helical" evidence="17">
    <location>
        <begin position="298"/>
        <end position="319"/>
    </location>
</feature>
<name>A0AAF0YHU2_9STAP</name>
<comment type="function">
    <text evidence="16">Peptidoglycan polymerase that is essential for cell division.</text>
</comment>
<feature type="transmembrane region" description="Helical" evidence="17">
    <location>
        <begin position="205"/>
        <end position="225"/>
    </location>
</feature>
<keyword evidence="5" id="KW-0133">Cell shape</keyword>
<evidence type="ECO:0000256" key="17">
    <source>
        <dbReference type="SAM" id="Phobius"/>
    </source>
</evidence>
<dbReference type="AlphaFoldDB" id="A0AAF0YHU2"/>
<evidence type="ECO:0000313" key="19">
    <source>
        <dbReference type="Proteomes" id="UP000243626"/>
    </source>
</evidence>
<dbReference type="Proteomes" id="UP000243626">
    <property type="component" value="Chromosome"/>
</dbReference>
<dbReference type="RefSeq" id="WP_102167245.1">
    <property type="nucleotide sequence ID" value="NZ_CP136964.1"/>
</dbReference>
<dbReference type="EMBL" id="CP136964">
    <property type="protein sequence ID" value="WOS96178.1"/>
    <property type="molecule type" value="Genomic_DNA"/>
</dbReference>
<comment type="subcellular location">
    <subcellularLocation>
        <location evidence="1">Membrane</location>
        <topology evidence="1">Multi-pass membrane protein</topology>
    </subcellularLocation>
</comment>
<dbReference type="GO" id="GO:0008360">
    <property type="term" value="P:regulation of cell shape"/>
    <property type="evidence" value="ECO:0007669"/>
    <property type="project" value="UniProtKB-KW"/>
</dbReference>
<evidence type="ECO:0000256" key="10">
    <source>
        <dbReference type="ARBA" id="ARBA00033270"/>
    </source>
</evidence>
<dbReference type="GO" id="GO:0008955">
    <property type="term" value="F:peptidoglycan glycosyltransferase activity"/>
    <property type="evidence" value="ECO:0007669"/>
    <property type="project" value="UniProtKB-EC"/>
</dbReference>
<keyword evidence="7 17" id="KW-1133">Transmembrane helix</keyword>
<evidence type="ECO:0000256" key="11">
    <source>
        <dbReference type="ARBA" id="ARBA00038053"/>
    </source>
</evidence>
<evidence type="ECO:0000256" key="14">
    <source>
        <dbReference type="ARBA" id="ARBA00044770"/>
    </source>
</evidence>
<evidence type="ECO:0000256" key="15">
    <source>
        <dbReference type="ARBA" id="ARBA00049902"/>
    </source>
</evidence>
<evidence type="ECO:0000313" key="18">
    <source>
        <dbReference type="EMBL" id="WOS96178.1"/>
    </source>
</evidence>
<keyword evidence="6" id="KW-0573">Peptidoglycan synthesis</keyword>
<feature type="transmembrane region" description="Helical" evidence="17">
    <location>
        <begin position="20"/>
        <end position="41"/>
    </location>
</feature>
<evidence type="ECO:0000256" key="6">
    <source>
        <dbReference type="ARBA" id="ARBA00022984"/>
    </source>
</evidence>
<evidence type="ECO:0000256" key="16">
    <source>
        <dbReference type="ARBA" id="ARBA00049966"/>
    </source>
</evidence>
<keyword evidence="19" id="KW-1185">Reference proteome</keyword>
<dbReference type="GO" id="GO:0005886">
    <property type="term" value="C:plasma membrane"/>
    <property type="evidence" value="ECO:0007669"/>
    <property type="project" value="TreeGrafter"/>
</dbReference>
<feature type="transmembrane region" description="Helical" evidence="17">
    <location>
        <begin position="92"/>
        <end position="110"/>
    </location>
</feature>
<dbReference type="Pfam" id="PF01098">
    <property type="entry name" value="FTSW_RODA_SPOVE"/>
    <property type="match status" value="1"/>
</dbReference>
<gene>
    <name evidence="18" type="ORF">CJ229_000105</name>
</gene>
<reference evidence="19" key="1">
    <citation type="submission" date="2017-09" db="EMBL/GenBank/DDBJ databases">
        <title>Bacterial strain isolated from the female urinary microbiota.</title>
        <authorList>
            <person name="Thomas-White K."/>
            <person name="Kumar N."/>
            <person name="Forster S."/>
            <person name="Putonti C."/>
            <person name="Lawley T."/>
            <person name="Wolfe A.J."/>
        </authorList>
    </citation>
    <scope>NUCLEOTIDE SEQUENCE [LARGE SCALE GENOMIC DNA]</scope>
    <source>
        <strain evidence="19">UMB0959</strain>
    </source>
</reference>
<evidence type="ECO:0000256" key="8">
    <source>
        <dbReference type="ARBA" id="ARBA00023136"/>
    </source>
</evidence>
<evidence type="ECO:0000256" key="3">
    <source>
        <dbReference type="ARBA" id="ARBA00022679"/>
    </source>
</evidence>
<organism evidence="18 19">
    <name type="scientific">Nosocomiicoccus massiliensis</name>
    <dbReference type="NCBI Taxonomy" id="1232430"/>
    <lineage>
        <taxon>Bacteria</taxon>
        <taxon>Bacillati</taxon>
        <taxon>Bacillota</taxon>
        <taxon>Bacilli</taxon>
        <taxon>Bacillales</taxon>
        <taxon>Staphylococcaceae</taxon>
        <taxon>Nosocomiicoccus</taxon>
    </lineage>
</organism>
<sequence>MKKAKRLNYPISKTNQHIDYVIIFAYIALAIIGLVMIYSGSMVKSSRSEMTNFNPKFFFDSQLRFVIFGMTIFVIITFFTSSRLFRKPIIPIALIAGSILLLLATQIFGIEVNGEKNWIRLGFINLQTSEFVKIVVIMYLAYVYDRRLRIKTELIPTDTKHLMPFVLVLVMTLWIGRNDFGTSLIILSIIISMFFYLNFERKFTFMIFAGIVGIIILVVGAFIMFDGQFLSSYQLARIDTFFHPFNDPYGDGYQLTNSLIAIANGGLIGQGIGNGILKLGFLPEAQTDFIFSVIAEELGLIGVLIVLGLYATIVIKAFYYSYHTGDLYLRLITFGIGIYITIQCFFNIGGATKTIPLTGVPLPLLSYGGSSFLSISIALAVLSVAIKEIRYRKAINRD</sequence>
<evidence type="ECO:0000256" key="1">
    <source>
        <dbReference type="ARBA" id="ARBA00004141"/>
    </source>
</evidence>